<dbReference type="WBParaSite" id="MBELARI_LOCUS5227">
    <property type="protein sequence ID" value="MBELARI_LOCUS5227"/>
    <property type="gene ID" value="MBELARI_LOCUS5227"/>
</dbReference>
<evidence type="ECO:0000313" key="3">
    <source>
        <dbReference type="Proteomes" id="UP000887575"/>
    </source>
</evidence>
<name>A0AAF3FGQ4_9BILA</name>
<reference evidence="4" key="1">
    <citation type="submission" date="2024-02" db="UniProtKB">
        <authorList>
            <consortium name="WormBaseParasite"/>
        </authorList>
    </citation>
    <scope>IDENTIFICATION</scope>
</reference>
<feature type="transmembrane region" description="Helical" evidence="2">
    <location>
        <begin position="74"/>
        <end position="103"/>
    </location>
</feature>
<evidence type="ECO:0000256" key="2">
    <source>
        <dbReference type="SAM" id="Phobius"/>
    </source>
</evidence>
<proteinExistence type="predicted"/>
<accession>A0AAF3FGQ4</accession>
<sequence length="155" mass="17227">MAWQTGMTSQTGQTAADRSETQIQVSPSKIIILSNMVALKLFFLFHMALLGTVLSEKVSMRAFRVRQKRDTESLGTGGLVAIVLGICMACCSSSCCIACYWLIARQRHRMEWRLPADYNLQNPPIYPSLPPMLGVDLLSAPDQTHESSTYPSKKD</sequence>
<organism evidence="3 4">
    <name type="scientific">Mesorhabditis belari</name>
    <dbReference type="NCBI Taxonomy" id="2138241"/>
    <lineage>
        <taxon>Eukaryota</taxon>
        <taxon>Metazoa</taxon>
        <taxon>Ecdysozoa</taxon>
        <taxon>Nematoda</taxon>
        <taxon>Chromadorea</taxon>
        <taxon>Rhabditida</taxon>
        <taxon>Rhabditina</taxon>
        <taxon>Rhabditomorpha</taxon>
        <taxon>Rhabditoidea</taxon>
        <taxon>Rhabditidae</taxon>
        <taxon>Mesorhabditinae</taxon>
        <taxon>Mesorhabditis</taxon>
    </lineage>
</organism>
<evidence type="ECO:0000313" key="4">
    <source>
        <dbReference type="WBParaSite" id="MBELARI_LOCUS5227"/>
    </source>
</evidence>
<keyword evidence="2" id="KW-0812">Transmembrane</keyword>
<keyword evidence="2" id="KW-0472">Membrane</keyword>
<dbReference type="AlphaFoldDB" id="A0AAF3FGQ4"/>
<protein>
    <submittedName>
        <fullName evidence="4">Uncharacterized protein</fullName>
    </submittedName>
</protein>
<evidence type="ECO:0000256" key="1">
    <source>
        <dbReference type="SAM" id="MobiDB-lite"/>
    </source>
</evidence>
<feature type="region of interest" description="Disordered" evidence="1">
    <location>
        <begin position="1"/>
        <end position="20"/>
    </location>
</feature>
<dbReference type="Proteomes" id="UP000887575">
    <property type="component" value="Unassembled WGS sequence"/>
</dbReference>
<keyword evidence="2" id="KW-1133">Transmembrane helix</keyword>
<feature type="transmembrane region" description="Helical" evidence="2">
    <location>
        <begin position="30"/>
        <end position="54"/>
    </location>
</feature>
<keyword evidence="3" id="KW-1185">Reference proteome</keyword>